<feature type="binding site" evidence="8">
    <location>
        <position position="47"/>
    </location>
    <ligand>
        <name>Zn(2+)</name>
        <dbReference type="ChEBI" id="CHEBI:29105"/>
        <note>catalytic</note>
    </ligand>
</feature>
<dbReference type="InterPro" id="IPR028883">
    <property type="entry name" value="tRNA_aden_deaminase"/>
</dbReference>
<evidence type="ECO:0000256" key="8">
    <source>
        <dbReference type="HAMAP-Rule" id="MF_00972"/>
    </source>
</evidence>
<dbReference type="Gene3D" id="3.40.140.10">
    <property type="entry name" value="Cytidine Deaminase, domain 2"/>
    <property type="match status" value="1"/>
</dbReference>
<dbReference type="GO" id="GO:0052717">
    <property type="term" value="F:tRNA-specific adenosine-34 deaminase activity"/>
    <property type="evidence" value="ECO:0007669"/>
    <property type="project" value="UniProtKB-UniRule"/>
</dbReference>
<dbReference type="InterPro" id="IPR002125">
    <property type="entry name" value="CMP_dCMP_dom"/>
</dbReference>
<dbReference type="GO" id="GO:0008270">
    <property type="term" value="F:zinc ion binding"/>
    <property type="evidence" value="ECO:0007669"/>
    <property type="project" value="UniProtKB-UniRule"/>
</dbReference>
<feature type="binding site" evidence="8">
    <location>
        <position position="80"/>
    </location>
    <ligand>
        <name>Zn(2+)</name>
        <dbReference type="ChEBI" id="CHEBI:29105"/>
        <note>catalytic</note>
    </ligand>
</feature>
<organism evidence="10 11">
    <name type="scientific">Leucobacter tardus</name>
    <dbReference type="NCBI Taxonomy" id="501483"/>
    <lineage>
        <taxon>Bacteria</taxon>
        <taxon>Bacillati</taxon>
        <taxon>Actinomycetota</taxon>
        <taxon>Actinomycetes</taxon>
        <taxon>Micrococcales</taxon>
        <taxon>Microbacteriaceae</taxon>
        <taxon>Leucobacter</taxon>
    </lineage>
</organism>
<keyword evidence="6 8" id="KW-0862">Zinc</keyword>
<keyword evidence="3 8" id="KW-0819">tRNA processing</keyword>
<accession>A0A939QDX8</accession>
<evidence type="ECO:0000256" key="2">
    <source>
        <dbReference type="ARBA" id="ARBA00011738"/>
    </source>
</evidence>
<sequence>MDAALAQAASAAAAGEIPVGAVVVGPTGEILAAARNARESDPDPMGHAEILAIRTASRVLGDRILEGCTLVVTLEPCAMCAGTILAARLSRVVFGAWDDKAGAAGSVYDLLRDGRLPHPVPEVVAGVSADACAELLREFFAARRRDAQS</sequence>
<evidence type="ECO:0000256" key="1">
    <source>
        <dbReference type="ARBA" id="ARBA00010669"/>
    </source>
</evidence>
<dbReference type="SUPFAM" id="SSF53927">
    <property type="entry name" value="Cytidine deaminase-like"/>
    <property type="match status" value="1"/>
</dbReference>
<dbReference type="HAMAP" id="MF_00972">
    <property type="entry name" value="tRNA_aden_deaminase"/>
    <property type="match status" value="1"/>
</dbReference>
<evidence type="ECO:0000259" key="9">
    <source>
        <dbReference type="PROSITE" id="PS51747"/>
    </source>
</evidence>
<dbReference type="InterPro" id="IPR016192">
    <property type="entry name" value="APOBEC/CMP_deaminase_Zn-bd"/>
</dbReference>
<dbReference type="GO" id="GO:0002100">
    <property type="term" value="P:tRNA wobble adenosine to inosine editing"/>
    <property type="evidence" value="ECO:0007669"/>
    <property type="project" value="UniProtKB-UniRule"/>
</dbReference>
<dbReference type="Pfam" id="PF00383">
    <property type="entry name" value="dCMP_cyt_deam_1"/>
    <property type="match status" value="1"/>
</dbReference>
<comment type="catalytic activity">
    <reaction evidence="7 8">
        <text>adenosine(34) in tRNA + H2O + H(+) = inosine(34) in tRNA + NH4(+)</text>
        <dbReference type="Rhea" id="RHEA:43168"/>
        <dbReference type="Rhea" id="RHEA-COMP:10373"/>
        <dbReference type="Rhea" id="RHEA-COMP:10374"/>
        <dbReference type="ChEBI" id="CHEBI:15377"/>
        <dbReference type="ChEBI" id="CHEBI:15378"/>
        <dbReference type="ChEBI" id="CHEBI:28938"/>
        <dbReference type="ChEBI" id="CHEBI:74411"/>
        <dbReference type="ChEBI" id="CHEBI:82852"/>
        <dbReference type="EC" id="3.5.4.33"/>
    </reaction>
</comment>
<comment type="function">
    <text evidence="8">Catalyzes the deamination of adenosine to inosine at the wobble position 34 of tRNA(Arg2).</text>
</comment>
<dbReference type="EMBL" id="JAGFBF010000001">
    <property type="protein sequence ID" value="MBO2989095.1"/>
    <property type="molecule type" value="Genomic_DNA"/>
</dbReference>
<feature type="domain" description="CMP/dCMP-type deaminase" evidence="9">
    <location>
        <begin position="1"/>
        <end position="118"/>
    </location>
</feature>
<dbReference type="PANTHER" id="PTHR11079:SF202">
    <property type="entry name" value="TRNA-SPECIFIC ADENOSINE DEAMINASE"/>
    <property type="match status" value="1"/>
</dbReference>
<name>A0A939QDX8_9MICO</name>
<keyword evidence="4 8" id="KW-0479">Metal-binding</keyword>
<evidence type="ECO:0000256" key="4">
    <source>
        <dbReference type="ARBA" id="ARBA00022723"/>
    </source>
</evidence>
<dbReference type="PROSITE" id="PS51747">
    <property type="entry name" value="CYT_DCMP_DEAMINASES_2"/>
    <property type="match status" value="1"/>
</dbReference>
<dbReference type="EC" id="3.5.4.33" evidence="8"/>
<proteinExistence type="inferred from homology"/>
<dbReference type="PANTHER" id="PTHR11079">
    <property type="entry name" value="CYTOSINE DEAMINASE FAMILY MEMBER"/>
    <property type="match status" value="1"/>
</dbReference>
<keyword evidence="5 8" id="KW-0378">Hydrolase</keyword>
<comment type="subunit">
    <text evidence="2 8">Homodimer.</text>
</comment>
<gene>
    <name evidence="8" type="primary">tadA</name>
    <name evidence="10" type="ORF">J4H85_03660</name>
</gene>
<evidence type="ECO:0000256" key="3">
    <source>
        <dbReference type="ARBA" id="ARBA00022694"/>
    </source>
</evidence>
<dbReference type="PROSITE" id="PS00903">
    <property type="entry name" value="CYT_DCMP_DEAMINASES_1"/>
    <property type="match status" value="1"/>
</dbReference>
<reference evidence="10" key="1">
    <citation type="submission" date="2021-03" db="EMBL/GenBank/DDBJ databases">
        <title>Leucobacter chromiisoli sp. nov., isolated from chromium-containing soil of chemical plant.</title>
        <authorList>
            <person name="Xu Z."/>
        </authorList>
    </citation>
    <scope>NUCLEOTIDE SEQUENCE</scope>
    <source>
        <strain evidence="10">K 70/01</strain>
    </source>
</reference>
<feature type="active site" description="Proton donor" evidence="8">
    <location>
        <position position="49"/>
    </location>
</feature>
<evidence type="ECO:0000313" key="10">
    <source>
        <dbReference type="EMBL" id="MBO2989095.1"/>
    </source>
</evidence>
<dbReference type="AlphaFoldDB" id="A0A939QDX8"/>
<feature type="binding site" evidence="8">
    <location>
        <position position="77"/>
    </location>
    <ligand>
        <name>Zn(2+)</name>
        <dbReference type="ChEBI" id="CHEBI:29105"/>
        <note>catalytic</note>
    </ligand>
</feature>
<dbReference type="CDD" id="cd01285">
    <property type="entry name" value="nucleoside_deaminase"/>
    <property type="match status" value="1"/>
</dbReference>
<dbReference type="InterPro" id="IPR016193">
    <property type="entry name" value="Cytidine_deaminase-like"/>
</dbReference>
<comment type="similarity">
    <text evidence="1">Belongs to the cytidine and deoxycytidylate deaminase family. ADAT2 subfamily.</text>
</comment>
<evidence type="ECO:0000256" key="5">
    <source>
        <dbReference type="ARBA" id="ARBA00022801"/>
    </source>
</evidence>
<protein>
    <recommendedName>
        <fullName evidence="8">tRNA-specific adenosine deaminase</fullName>
        <ecNumber evidence="8">3.5.4.33</ecNumber>
    </recommendedName>
</protein>
<dbReference type="Proteomes" id="UP000668403">
    <property type="component" value="Unassembled WGS sequence"/>
</dbReference>
<evidence type="ECO:0000313" key="11">
    <source>
        <dbReference type="Proteomes" id="UP000668403"/>
    </source>
</evidence>
<evidence type="ECO:0000256" key="6">
    <source>
        <dbReference type="ARBA" id="ARBA00022833"/>
    </source>
</evidence>
<keyword evidence="11" id="KW-1185">Reference proteome</keyword>
<comment type="cofactor">
    <cofactor evidence="8">
        <name>Zn(2+)</name>
        <dbReference type="ChEBI" id="CHEBI:29105"/>
    </cofactor>
    <text evidence="8">Binds 1 zinc ion per subunit.</text>
</comment>
<comment type="caution">
    <text evidence="10">The sequence shown here is derived from an EMBL/GenBank/DDBJ whole genome shotgun (WGS) entry which is preliminary data.</text>
</comment>
<evidence type="ECO:0000256" key="7">
    <source>
        <dbReference type="ARBA" id="ARBA00048045"/>
    </source>
</evidence>